<sequence>MRGNRSRRGNGREGIVQNVPRPSPAILQITDASIPASVAAHSLVAPAISSFAAADSEAGEAALWDIWNQVVGYALKMPVHQLDRVVEVLAAVADLKEPTEFKIWGEQVTWKQLSLLGPVIRECWDNEQHAESFNMNAFAARLTAADLVDLSIYAVWTLRSVLEDSAPGRIHSKNGDEGCKAAAAWFIYAGKSMYAFCKEGKTYAGRAAEQGSDIVGKDWNGYSEERWRLWVERLEEVQKAVVDDDTKKVLQKAMEAIHDATSE</sequence>
<protein>
    <submittedName>
        <fullName evidence="1">Uncharacterized protein</fullName>
    </submittedName>
</protein>
<dbReference type="InterPro" id="IPR022085">
    <property type="entry name" value="OpdG"/>
</dbReference>
<dbReference type="eggNOG" id="ENOG502S7Q5">
    <property type="taxonomic scope" value="Eukaryota"/>
</dbReference>
<accession>W6YS81</accession>
<dbReference type="EMBL" id="KI964162">
    <property type="protein sequence ID" value="EUC40480.1"/>
    <property type="molecule type" value="Genomic_DNA"/>
</dbReference>
<dbReference type="PANTHER" id="PTHR38797:SF4">
    <property type="entry name" value="NUCLEAR PORE COMPLEX PROTEIN NUP85"/>
    <property type="match status" value="1"/>
</dbReference>
<dbReference type="STRING" id="930090.W6YS81"/>
<dbReference type="InterPro" id="IPR053204">
    <property type="entry name" value="Oxopyrrolidines_Biosynth-assoc"/>
</dbReference>
<evidence type="ECO:0000313" key="1">
    <source>
        <dbReference type="EMBL" id="EUC40480.1"/>
    </source>
</evidence>
<dbReference type="PANTHER" id="PTHR38797">
    <property type="entry name" value="NUCLEAR PORE COMPLEX PROTEIN NUP85-RELATED"/>
    <property type="match status" value="1"/>
</dbReference>
<name>W6YS81_COCMI</name>
<dbReference type="RefSeq" id="XP_007693006.1">
    <property type="nucleotide sequence ID" value="XM_007694816.1"/>
</dbReference>
<gene>
    <name evidence="1" type="ORF">COCMIDRAFT_108724</name>
</gene>
<dbReference type="GeneID" id="19119297"/>
<dbReference type="OrthoDB" id="3350591at2759"/>
<proteinExistence type="predicted"/>
<dbReference type="AlphaFoldDB" id="W6YS81"/>
<evidence type="ECO:0000313" key="2">
    <source>
        <dbReference type="Proteomes" id="UP000054032"/>
    </source>
</evidence>
<dbReference type="KEGG" id="bor:COCMIDRAFT_108724"/>
<keyword evidence="2" id="KW-1185">Reference proteome</keyword>
<reference evidence="1 2" key="1">
    <citation type="journal article" date="2013" name="PLoS Genet.">
        <title>Comparative genome structure, secondary metabolite, and effector coding capacity across Cochliobolus pathogens.</title>
        <authorList>
            <person name="Condon B.J."/>
            <person name="Leng Y."/>
            <person name="Wu D."/>
            <person name="Bushley K.E."/>
            <person name="Ohm R.A."/>
            <person name="Otillar R."/>
            <person name="Martin J."/>
            <person name="Schackwitz W."/>
            <person name="Grimwood J."/>
            <person name="MohdZainudin N."/>
            <person name="Xue C."/>
            <person name="Wang R."/>
            <person name="Manning V.A."/>
            <person name="Dhillon B."/>
            <person name="Tu Z.J."/>
            <person name="Steffenson B.J."/>
            <person name="Salamov A."/>
            <person name="Sun H."/>
            <person name="Lowry S."/>
            <person name="LaButti K."/>
            <person name="Han J."/>
            <person name="Copeland A."/>
            <person name="Lindquist E."/>
            <person name="Barry K."/>
            <person name="Schmutz J."/>
            <person name="Baker S.E."/>
            <person name="Ciuffetti L.M."/>
            <person name="Grigoriev I.V."/>
            <person name="Zhong S."/>
            <person name="Turgeon B.G."/>
        </authorList>
    </citation>
    <scope>NUCLEOTIDE SEQUENCE [LARGE SCALE GENOMIC DNA]</scope>
    <source>
        <strain evidence="1 2">ATCC 44560</strain>
    </source>
</reference>
<dbReference type="Pfam" id="PF12311">
    <property type="entry name" value="DUF3632"/>
    <property type="match status" value="1"/>
</dbReference>
<dbReference type="HOGENOM" id="CLU_035263_2_1_1"/>
<dbReference type="Proteomes" id="UP000054032">
    <property type="component" value="Unassembled WGS sequence"/>
</dbReference>
<organism evidence="1 2">
    <name type="scientific">Bipolaris oryzae ATCC 44560</name>
    <dbReference type="NCBI Taxonomy" id="930090"/>
    <lineage>
        <taxon>Eukaryota</taxon>
        <taxon>Fungi</taxon>
        <taxon>Dikarya</taxon>
        <taxon>Ascomycota</taxon>
        <taxon>Pezizomycotina</taxon>
        <taxon>Dothideomycetes</taxon>
        <taxon>Pleosporomycetidae</taxon>
        <taxon>Pleosporales</taxon>
        <taxon>Pleosporineae</taxon>
        <taxon>Pleosporaceae</taxon>
        <taxon>Bipolaris</taxon>
    </lineage>
</organism>